<organism evidence="1 2">
    <name type="scientific">Flaviflagellibacter deserti</name>
    <dbReference type="NCBI Taxonomy" id="2267266"/>
    <lineage>
        <taxon>Bacteria</taxon>
        <taxon>Pseudomonadati</taxon>
        <taxon>Pseudomonadota</taxon>
        <taxon>Alphaproteobacteria</taxon>
        <taxon>Hyphomicrobiales</taxon>
        <taxon>Flaviflagellibacter</taxon>
    </lineage>
</organism>
<sequence length="65" mass="7004">MGVNQTPGKAQNVVVSKRFNVLDLAEETGIPVAKARKLIKQFGNDAETLIAVVQGNLNIASLKRE</sequence>
<evidence type="ECO:0000313" key="2">
    <source>
        <dbReference type="Proteomes" id="UP001595796"/>
    </source>
</evidence>
<accession>A0ABV9Z1N1</accession>
<name>A0ABV9Z1N1_9HYPH</name>
<gene>
    <name evidence="1" type="ORF">ACFPFW_08500</name>
</gene>
<proteinExistence type="predicted"/>
<keyword evidence="2" id="KW-1185">Reference proteome</keyword>
<comment type="caution">
    <text evidence="1">The sequence shown here is derived from an EMBL/GenBank/DDBJ whole genome shotgun (WGS) entry which is preliminary data.</text>
</comment>
<reference evidence="2" key="1">
    <citation type="journal article" date="2019" name="Int. J. Syst. Evol. Microbiol.">
        <title>The Global Catalogue of Microorganisms (GCM) 10K type strain sequencing project: providing services to taxonomists for standard genome sequencing and annotation.</title>
        <authorList>
            <consortium name="The Broad Institute Genomics Platform"/>
            <consortium name="The Broad Institute Genome Sequencing Center for Infectious Disease"/>
            <person name="Wu L."/>
            <person name="Ma J."/>
        </authorList>
    </citation>
    <scope>NUCLEOTIDE SEQUENCE [LARGE SCALE GENOMIC DNA]</scope>
    <source>
        <strain evidence="2">CGMCC 1.16444</strain>
    </source>
</reference>
<evidence type="ECO:0000313" key="1">
    <source>
        <dbReference type="EMBL" id="MFC5068057.1"/>
    </source>
</evidence>
<dbReference type="EMBL" id="JBHSJF010000006">
    <property type="protein sequence ID" value="MFC5068057.1"/>
    <property type="molecule type" value="Genomic_DNA"/>
</dbReference>
<protein>
    <recommendedName>
        <fullName evidence="3">DUF3606 domain-containing protein</fullName>
    </recommendedName>
</protein>
<evidence type="ECO:0008006" key="3">
    <source>
        <dbReference type="Google" id="ProtNLM"/>
    </source>
</evidence>
<dbReference type="Proteomes" id="UP001595796">
    <property type="component" value="Unassembled WGS sequence"/>
</dbReference>